<evidence type="ECO:0000256" key="1">
    <source>
        <dbReference type="SAM" id="MobiDB-lite"/>
    </source>
</evidence>
<comment type="caution">
    <text evidence="2">The sequence shown here is derived from an EMBL/GenBank/DDBJ whole genome shotgun (WGS) entry which is preliminary data.</text>
</comment>
<feature type="region of interest" description="Disordered" evidence="1">
    <location>
        <begin position="64"/>
        <end position="91"/>
    </location>
</feature>
<evidence type="ECO:0000313" key="3">
    <source>
        <dbReference type="Proteomes" id="UP000295142"/>
    </source>
</evidence>
<dbReference type="RefSeq" id="WP_207901934.1">
    <property type="nucleotide sequence ID" value="NZ_SLWW01000004.1"/>
</dbReference>
<dbReference type="EMBL" id="SLWW01000004">
    <property type="protein sequence ID" value="TCO72360.1"/>
    <property type="molecule type" value="Genomic_DNA"/>
</dbReference>
<reference evidence="2 3" key="1">
    <citation type="submission" date="2019-03" db="EMBL/GenBank/DDBJ databases">
        <title>Genomic Encyclopedia of Type Strains, Phase IV (KMG-IV): sequencing the most valuable type-strain genomes for metagenomic binning, comparative biology and taxonomic classification.</title>
        <authorList>
            <person name="Goeker M."/>
        </authorList>
    </citation>
    <scope>NUCLEOTIDE SEQUENCE [LARGE SCALE GENOMIC DNA]</scope>
    <source>
        <strain evidence="2 3">DSM 4868</strain>
    </source>
</reference>
<dbReference type="AlphaFoldDB" id="A0A4V2SAN9"/>
<accession>A0A4V2SAN9</accession>
<name>A0A4V2SAN9_9RHOB</name>
<protein>
    <submittedName>
        <fullName evidence="2">Uncharacterized protein</fullName>
    </submittedName>
</protein>
<organism evidence="2 3">
    <name type="scientific">Rhodovulum euryhalinum</name>
    <dbReference type="NCBI Taxonomy" id="35805"/>
    <lineage>
        <taxon>Bacteria</taxon>
        <taxon>Pseudomonadati</taxon>
        <taxon>Pseudomonadota</taxon>
        <taxon>Alphaproteobacteria</taxon>
        <taxon>Rhodobacterales</taxon>
        <taxon>Paracoccaceae</taxon>
        <taxon>Rhodovulum</taxon>
    </lineage>
</organism>
<keyword evidence="3" id="KW-1185">Reference proteome</keyword>
<sequence length="91" mass="9851">MSLLDDLADALAREAIEVAEQLDDERLIDEMSKAIGESSPTTQEAFMTAVRIRRALGRGRVVMERKRGTRALPPPDPAPPGPVPDDAGRAD</sequence>
<dbReference type="Proteomes" id="UP000295142">
    <property type="component" value="Unassembled WGS sequence"/>
</dbReference>
<feature type="compositionally biased region" description="Pro residues" evidence="1">
    <location>
        <begin position="72"/>
        <end position="83"/>
    </location>
</feature>
<gene>
    <name evidence="2" type="ORF">EV655_10446</name>
</gene>
<evidence type="ECO:0000313" key="2">
    <source>
        <dbReference type="EMBL" id="TCO72360.1"/>
    </source>
</evidence>
<proteinExistence type="predicted"/>